<gene>
    <name evidence="1" type="ORF">BGCPKDLD_4766</name>
</gene>
<name>A0ABQ4V1H1_9HYPH</name>
<comment type="caution">
    <text evidence="1">The sequence shown here is derived from an EMBL/GenBank/DDBJ whole genome shotgun (WGS) entry which is preliminary data.</text>
</comment>
<dbReference type="Proteomes" id="UP001055093">
    <property type="component" value="Unassembled WGS sequence"/>
</dbReference>
<protein>
    <submittedName>
        <fullName evidence="1">Uncharacterized protein</fullName>
    </submittedName>
</protein>
<sequence>MLADAAAELWPEAPPLLEDLRDAQLKRVVERALESCP</sequence>
<keyword evidence="2" id="KW-1185">Reference proteome</keyword>
<evidence type="ECO:0000313" key="2">
    <source>
        <dbReference type="Proteomes" id="UP001055093"/>
    </source>
</evidence>
<accession>A0ABQ4V1H1</accession>
<organism evidence="1 2">
    <name type="scientific">Methylorubrum suomiense</name>
    <dbReference type="NCBI Taxonomy" id="144191"/>
    <lineage>
        <taxon>Bacteria</taxon>
        <taxon>Pseudomonadati</taxon>
        <taxon>Pseudomonadota</taxon>
        <taxon>Alphaproteobacteria</taxon>
        <taxon>Hyphomicrobiales</taxon>
        <taxon>Methylobacteriaceae</taxon>
        <taxon>Methylorubrum</taxon>
    </lineage>
</organism>
<reference evidence="1" key="1">
    <citation type="journal article" date="2021" name="Front. Microbiol.">
        <title>Comprehensive Comparative Genomics and Phenotyping of Methylobacterium Species.</title>
        <authorList>
            <person name="Alessa O."/>
            <person name="Ogura Y."/>
            <person name="Fujitani Y."/>
            <person name="Takami H."/>
            <person name="Hayashi T."/>
            <person name="Sahin N."/>
            <person name="Tani A."/>
        </authorList>
    </citation>
    <scope>NUCLEOTIDE SEQUENCE</scope>
    <source>
        <strain evidence="1">DSM 14458</strain>
    </source>
</reference>
<dbReference type="EMBL" id="BPRE01000020">
    <property type="protein sequence ID" value="GJE78155.1"/>
    <property type="molecule type" value="Genomic_DNA"/>
</dbReference>
<reference evidence="1" key="2">
    <citation type="submission" date="2021-08" db="EMBL/GenBank/DDBJ databases">
        <authorList>
            <person name="Tani A."/>
            <person name="Ola A."/>
            <person name="Ogura Y."/>
            <person name="Katsura K."/>
            <person name="Hayashi T."/>
        </authorList>
    </citation>
    <scope>NUCLEOTIDE SEQUENCE</scope>
    <source>
        <strain evidence="1">DSM 14458</strain>
    </source>
</reference>
<proteinExistence type="predicted"/>
<evidence type="ECO:0000313" key="1">
    <source>
        <dbReference type="EMBL" id="GJE78155.1"/>
    </source>
</evidence>